<dbReference type="PANTHER" id="PTHR30055">
    <property type="entry name" value="HTH-TYPE TRANSCRIPTIONAL REGULATOR RUTR"/>
    <property type="match status" value="1"/>
</dbReference>
<evidence type="ECO:0000313" key="6">
    <source>
        <dbReference type="EMBL" id="NNU26086.1"/>
    </source>
</evidence>
<proteinExistence type="predicted"/>
<evidence type="ECO:0000256" key="1">
    <source>
        <dbReference type="ARBA" id="ARBA00023015"/>
    </source>
</evidence>
<gene>
    <name evidence="6" type="ORF">HLI28_00800</name>
</gene>
<accession>A0A849JRL8</accession>
<dbReference type="InterPro" id="IPR050109">
    <property type="entry name" value="HTH-type_TetR-like_transc_reg"/>
</dbReference>
<dbReference type="Pfam" id="PF00440">
    <property type="entry name" value="TetR_N"/>
    <property type="match status" value="1"/>
</dbReference>
<dbReference type="InterPro" id="IPR054129">
    <property type="entry name" value="DesT_TetR_C"/>
</dbReference>
<keyword evidence="3" id="KW-0804">Transcription</keyword>
<dbReference type="Proteomes" id="UP000557204">
    <property type="component" value="Unassembled WGS sequence"/>
</dbReference>
<organism evidence="6 7">
    <name type="scientific">Isoptericola sediminis</name>
    <dbReference type="NCBI Taxonomy" id="2733572"/>
    <lineage>
        <taxon>Bacteria</taxon>
        <taxon>Bacillati</taxon>
        <taxon>Actinomycetota</taxon>
        <taxon>Actinomycetes</taxon>
        <taxon>Micrococcales</taxon>
        <taxon>Promicromonosporaceae</taxon>
        <taxon>Isoptericola</taxon>
    </lineage>
</organism>
<evidence type="ECO:0000256" key="4">
    <source>
        <dbReference type="PROSITE-ProRule" id="PRU00335"/>
    </source>
</evidence>
<dbReference type="SUPFAM" id="SSF46689">
    <property type="entry name" value="Homeodomain-like"/>
    <property type="match status" value="1"/>
</dbReference>
<dbReference type="Gene3D" id="1.10.357.10">
    <property type="entry name" value="Tetracycline Repressor, domain 2"/>
    <property type="match status" value="1"/>
</dbReference>
<evidence type="ECO:0000259" key="5">
    <source>
        <dbReference type="PROSITE" id="PS50977"/>
    </source>
</evidence>
<protein>
    <submittedName>
        <fullName evidence="6">TetR/AcrR family transcriptional regulator</fullName>
    </submittedName>
</protein>
<dbReference type="PROSITE" id="PS50977">
    <property type="entry name" value="HTH_TETR_2"/>
    <property type="match status" value="1"/>
</dbReference>
<sequence>MTSRTRQDPADRRRQLLDVACETAEAGGLETLTPAAVAAQAGASKGLVFHYFGTTAQLRRAVALEAIERLAADLAPDDGPLVERPARALSAFLGSVTARRRVWEDIWRGVLAGDPVTEDALRAIRADLVGRLTTLADIGVTPDARLDLLARGWVALAETMTAAWLGEGSTSREDLSDLLLSSLSVLVPELPEPARSAVAEVSGAP</sequence>
<dbReference type="InterPro" id="IPR001647">
    <property type="entry name" value="HTH_TetR"/>
</dbReference>
<feature type="domain" description="HTH tetR-type" evidence="5">
    <location>
        <begin position="10"/>
        <end position="70"/>
    </location>
</feature>
<keyword evidence="2 4" id="KW-0238">DNA-binding</keyword>
<reference evidence="6 7" key="1">
    <citation type="submission" date="2020-05" db="EMBL/GenBank/DDBJ databases">
        <title>Genome sequence of Isoptericola sp. JC619 isolated from Chilika lagoon, India.</title>
        <authorList>
            <person name="Kumar D."/>
            <person name="Appam K."/>
            <person name="Gandham S."/>
            <person name="Uppada J."/>
            <person name="Sasikala C."/>
            <person name="Venkata Ramana C."/>
        </authorList>
    </citation>
    <scope>NUCLEOTIDE SEQUENCE [LARGE SCALE GENOMIC DNA]</scope>
    <source>
        <strain evidence="6 7">JC619</strain>
    </source>
</reference>
<dbReference type="AlphaFoldDB" id="A0A849JRL8"/>
<dbReference type="RefSeq" id="WP_171245603.1">
    <property type="nucleotide sequence ID" value="NZ_JABFAJ010000003.1"/>
</dbReference>
<evidence type="ECO:0000313" key="7">
    <source>
        <dbReference type="Proteomes" id="UP000557204"/>
    </source>
</evidence>
<dbReference type="EMBL" id="JABFAJ010000003">
    <property type="protein sequence ID" value="NNU26086.1"/>
    <property type="molecule type" value="Genomic_DNA"/>
</dbReference>
<dbReference type="PANTHER" id="PTHR30055:SF226">
    <property type="entry name" value="HTH-TYPE TRANSCRIPTIONAL REGULATOR PKSA"/>
    <property type="match status" value="1"/>
</dbReference>
<keyword evidence="7" id="KW-1185">Reference proteome</keyword>
<dbReference type="Pfam" id="PF21943">
    <property type="entry name" value="TetR_C_46"/>
    <property type="match status" value="1"/>
</dbReference>
<comment type="caution">
    <text evidence="6">The sequence shown here is derived from an EMBL/GenBank/DDBJ whole genome shotgun (WGS) entry which is preliminary data.</text>
</comment>
<evidence type="ECO:0000256" key="2">
    <source>
        <dbReference type="ARBA" id="ARBA00023125"/>
    </source>
</evidence>
<dbReference type="GO" id="GO:0003700">
    <property type="term" value="F:DNA-binding transcription factor activity"/>
    <property type="evidence" value="ECO:0007669"/>
    <property type="project" value="TreeGrafter"/>
</dbReference>
<name>A0A849JRL8_9MICO</name>
<dbReference type="InterPro" id="IPR009057">
    <property type="entry name" value="Homeodomain-like_sf"/>
</dbReference>
<dbReference type="GO" id="GO:0000976">
    <property type="term" value="F:transcription cis-regulatory region binding"/>
    <property type="evidence" value="ECO:0007669"/>
    <property type="project" value="TreeGrafter"/>
</dbReference>
<evidence type="ECO:0000256" key="3">
    <source>
        <dbReference type="ARBA" id="ARBA00023163"/>
    </source>
</evidence>
<keyword evidence="1" id="KW-0805">Transcription regulation</keyword>
<feature type="DNA-binding region" description="H-T-H motif" evidence="4">
    <location>
        <begin position="33"/>
        <end position="52"/>
    </location>
</feature>